<dbReference type="SUPFAM" id="SSF82114">
    <property type="entry name" value="Riboflavin kinase-like"/>
    <property type="match status" value="1"/>
</dbReference>
<comment type="similarity">
    <text evidence="2 16">Belongs to the archaeal riboflavin kinase family.</text>
</comment>
<reference evidence="18" key="1">
    <citation type="submission" date="2013-11" db="EMBL/GenBank/DDBJ databases">
        <title>Comparative genomics of Ignicoccus.</title>
        <authorList>
            <person name="Podar M."/>
        </authorList>
    </citation>
    <scope>NUCLEOTIDE SEQUENCE</scope>
    <source>
        <strain evidence="18">DSM 13166</strain>
    </source>
</reference>
<dbReference type="InterPro" id="IPR023602">
    <property type="entry name" value="Riboflavin_kinase_CTP-dep"/>
</dbReference>
<evidence type="ECO:0000256" key="12">
    <source>
        <dbReference type="ARBA" id="ARBA00029789"/>
    </source>
</evidence>
<feature type="binding site" evidence="16">
    <location>
        <begin position="164"/>
        <end position="167"/>
    </location>
    <ligand>
        <name>CDP</name>
        <dbReference type="ChEBI" id="CHEBI:58069"/>
    </ligand>
</feature>
<comment type="pathway">
    <text evidence="1 16">Cofactor biosynthesis; FMN biosynthesis; FMN from riboflavin (CTP route): step 1/1.</text>
</comment>
<feature type="binding site" evidence="16">
    <location>
        <position position="93"/>
    </location>
    <ligand>
        <name>Mg(2+)</name>
        <dbReference type="ChEBI" id="CHEBI:18420"/>
    </ligand>
</feature>
<dbReference type="GO" id="GO:0009231">
    <property type="term" value="P:riboflavin biosynthetic process"/>
    <property type="evidence" value="ECO:0007669"/>
    <property type="project" value="InterPro"/>
</dbReference>
<dbReference type="EC" id="2.7.1.161" evidence="3 16"/>
<evidence type="ECO:0000256" key="7">
    <source>
        <dbReference type="ARBA" id="ARBA00022679"/>
    </source>
</evidence>
<dbReference type="Pfam" id="PF01982">
    <property type="entry name" value="CTP-dep_RFKase"/>
    <property type="match status" value="1"/>
</dbReference>
<evidence type="ECO:0000313" key="19">
    <source>
        <dbReference type="Proteomes" id="UP001063698"/>
    </source>
</evidence>
<proteinExistence type="inferred from homology"/>
<keyword evidence="9 16" id="KW-0547">Nucleotide-binding</keyword>
<accession>A0A977KAJ6</accession>
<dbReference type="HAMAP" id="MF_01285">
    <property type="entry name" value="Riboflavin_kinase"/>
    <property type="match status" value="1"/>
</dbReference>
<evidence type="ECO:0000313" key="18">
    <source>
        <dbReference type="EMBL" id="UXD21125.1"/>
    </source>
</evidence>
<evidence type="ECO:0000256" key="13">
    <source>
        <dbReference type="ARBA" id="ARBA00030544"/>
    </source>
</evidence>
<evidence type="ECO:0000256" key="5">
    <source>
        <dbReference type="ARBA" id="ARBA00022630"/>
    </source>
</evidence>
<dbReference type="InterPro" id="IPR023465">
    <property type="entry name" value="Riboflavin_kinase_dom_sf"/>
</dbReference>
<dbReference type="GO" id="GO:0000166">
    <property type="term" value="F:nucleotide binding"/>
    <property type="evidence" value="ECO:0007669"/>
    <property type="project" value="UniProtKB-UniRule"/>
</dbReference>
<evidence type="ECO:0000256" key="1">
    <source>
        <dbReference type="ARBA" id="ARBA00005219"/>
    </source>
</evidence>
<dbReference type="PANTHER" id="PTHR40706:SF1">
    <property type="entry name" value="RIBOFLAVIN KINASE"/>
    <property type="match status" value="1"/>
</dbReference>
<dbReference type="AlphaFoldDB" id="A0A977KAJ6"/>
<dbReference type="PANTHER" id="PTHR40706">
    <property type="entry name" value="RIBOFLAVIN KINASE"/>
    <property type="match status" value="1"/>
</dbReference>
<keyword evidence="8 16" id="KW-0479">Metal-binding</keyword>
<evidence type="ECO:0000256" key="15">
    <source>
        <dbReference type="ARBA" id="ARBA00047857"/>
    </source>
</evidence>
<evidence type="ECO:0000259" key="17">
    <source>
        <dbReference type="Pfam" id="PF01982"/>
    </source>
</evidence>
<dbReference type="GO" id="GO:0008531">
    <property type="term" value="F:riboflavin kinase activity"/>
    <property type="evidence" value="ECO:0007669"/>
    <property type="project" value="InterPro"/>
</dbReference>
<keyword evidence="19" id="KW-1185">Reference proteome</keyword>
<comment type="catalytic activity">
    <reaction evidence="15 16">
        <text>riboflavin + CTP = CDP + FMN + H(+)</text>
        <dbReference type="Rhea" id="RHEA:25021"/>
        <dbReference type="ChEBI" id="CHEBI:15378"/>
        <dbReference type="ChEBI" id="CHEBI:37563"/>
        <dbReference type="ChEBI" id="CHEBI:57986"/>
        <dbReference type="ChEBI" id="CHEBI:58069"/>
        <dbReference type="ChEBI" id="CHEBI:58210"/>
        <dbReference type="EC" id="2.7.1.161"/>
    </reaction>
</comment>
<evidence type="ECO:0000256" key="3">
    <source>
        <dbReference type="ARBA" id="ARBA00011987"/>
    </source>
</evidence>
<feature type="binding site" evidence="16">
    <location>
        <begin position="64"/>
        <end position="69"/>
    </location>
    <ligand>
        <name>CDP</name>
        <dbReference type="ChEBI" id="CHEBI:58069"/>
    </ligand>
</feature>
<dbReference type="EMBL" id="CP006868">
    <property type="protein sequence ID" value="UXD21125.1"/>
    <property type="molecule type" value="Genomic_DNA"/>
</dbReference>
<evidence type="ECO:0000256" key="4">
    <source>
        <dbReference type="ARBA" id="ARBA00017394"/>
    </source>
</evidence>
<feature type="binding site" evidence="16">
    <location>
        <position position="159"/>
    </location>
    <ligand>
        <name>FMN</name>
        <dbReference type="ChEBI" id="CHEBI:58210"/>
    </ligand>
</feature>
<evidence type="ECO:0000256" key="11">
    <source>
        <dbReference type="ARBA" id="ARBA00022842"/>
    </source>
</evidence>
<dbReference type="KEGG" id="ipc:IPA_00375"/>
<comment type="cofactor">
    <cofactor evidence="16">
        <name>Mg(2+)</name>
        <dbReference type="ChEBI" id="CHEBI:18420"/>
    </cofactor>
    <text evidence="16">Binds 1 Mg(2+) ion per subunit.</text>
</comment>
<name>A0A977KAJ6_9CREN</name>
<dbReference type="Proteomes" id="UP001063698">
    <property type="component" value="Chromosome"/>
</dbReference>
<evidence type="ECO:0000256" key="8">
    <source>
        <dbReference type="ARBA" id="ARBA00022723"/>
    </source>
</evidence>
<evidence type="ECO:0000256" key="6">
    <source>
        <dbReference type="ARBA" id="ARBA00022643"/>
    </source>
</evidence>
<dbReference type="Gene3D" id="2.40.30.30">
    <property type="entry name" value="Riboflavin kinase-like"/>
    <property type="match status" value="1"/>
</dbReference>
<keyword evidence="7 16" id="KW-0808">Transferase</keyword>
<feature type="domain" description="Riboflavin kinase" evidence="17">
    <location>
        <begin position="61"/>
        <end position="181"/>
    </location>
</feature>
<organism evidence="18 19">
    <name type="scientific">Ignicoccus pacificus DSM 13166</name>
    <dbReference type="NCBI Taxonomy" id="940294"/>
    <lineage>
        <taxon>Archaea</taxon>
        <taxon>Thermoproteota</taxon>
        <taxon>Thermoprotei</taxon>
        <taxon>Desulfurococcales</taxon>
        <taxon>Desulfurococcaceae</taxon>
        <taxon>Ignicoccus</taxon>
    </lineage>
</organism>
<keyword evidence="5 16" id="KW-0285">Flavoprotein</keyword>
<evidence type="ECO:0000256" key="16">
    <source>
        <dbReference type="HAMAP-Rule" id="MF_01285"/>
    </source>
</evidence>
<evidence type="ECO:0000256" key="2">
    <source>
        <dbReference type="ARBA" id="ARBA00006428"/>
    </source>
</evidence>
<dbReference type="GO" id="GO:0000287">
    <property type="term" value="F:magnesium ion binding"/>
    <property type="evidence" value="ECO:0007669"/>
    <property type="project" value="UniProtKB-UniRule"/>
</dbReference>
<protein>
    <recommendedName>
        <fullName evidence="4 16">Riboflavin kinase</fullName>
        <shortName evidence="16">RFK</shortName>
        <ecNumber evidence="3 16">2.7.1.161</ecNumber>
    </recommendedName>
    <alternativeName>
        <fullName evidence="13 16">CTP-dependent riboflavin kinase</fullName>
    </alternativeName>
    <alternativeName>
        <fullName evidence="14 16">CTP:riboflavin 5'-phosphotransferase</fullName>
    </alternativeName>
    <alternativeName>
        <fullName evidence="12 16">Flavokinase</fullName>
    </alternativeName>
</protein>
<keyword evidence="10 16" id="KW-0418">Kinase</keyword>
<comment type="function">
    <text evidence="16">Catalyzes the CTP-dependent phosphorylation of riboflavin (vitamin B2) to form flavin mononucleotide (FMN).</text>
</comment>
<sequence length="183" mass="20491">MDPLVMATLVLASSGKAEEVLRKKLKELELLGLVEDGRITTKGEELLRALISEKLTLAGTVVSGEGEGKYFLSLEGYRKQIEEKMGFSPYPGTLNVLLDPESAERRLLMYFKRPITLKGFEENGRRFGEVLTYPAKINDFWPAAIVVPLKTHHPPEIVEVIAPVNLRKELSLKNGDKVKIIVF</sequence>
<evidence type="ECO:0000256" key="14">
    <source>
        <dbReference type="ARBA" id="ARBA00033116"/>
    </source>
</evidence>
<evidence type="ECO:0000256" key="9">
    <source>
        <dbReference type="ARBA" id="ARBA00022741"/>
    </source>
</evidence>
<comment type="caution">
    <text evidence="16">Lacks conserved residue(s) required for the propagation of feature annotation.</text>
</comment>
<dbReference type="GO" id="GO:0009398">
    <property type="term" value="P:FMN biosynthetic process"/>
    <property type="evidence" value="ECO:0007669"/>
    <property type="project" value="UniProtKB-UniRule"/>
</dbReference>
<keyword evidence="6 16" id="KW-0288">FMN</keyword>
<dbReference type="InterPro" id="IPR023470">
    <property type="entry name" value="Riboflavin_kinase_archaeal"/>
</dbReference>
<keyword evidence="11 16" id="KW-0460">Magnesium</keyword>
<dbReference type="InterPro" id="IPR039063">
    <property type="entry name" value="RibK_CTP-dep"/>
</dbReference>
<feature type="binding site" evidence="16">
    <location>
        <position position="95"/>
    </location>
    <ligand>
        <name>Mg(2+)</name>
        <dbReference type="ChEBI" id="CHEBI:18420"/>
    </ligand>
</feature>
<gene>
    <name evidence="16" type="primary">ribK</name>
    <name evidence="18" type="ORF">IPA_00375</name>
</gene>
<evidence type="ECO:0000256" key="10">
    <source>
        <dbReference type="ARBA" id="ARBA00022777"/>
    </source>
</evidence>
<feature type="binding site" evidence="16">
    <location>
        <position position="151"/>
    </location>
    <ligand>
        <name>FMN</name>
        <dbReference type="ChEBI" id="CHEBI:58210"/>
    </ligand>
</feature>